<evidence type="ECO:0000313" key="4">
    <source>
        <dbReference type="Proteomes" id="UP000030640"/>
    </source>
</evidence>
<keyword evidence="2" id="KW-1133">Transmembrane helix</keyword>
<gene>
    <name evidence="3" type="ORF">C922_02735</name>
</gene>
<reference evidence="3 4" key="1">
    <citation type="submission" date="2013-02" db="EMBL/GenBank/DDBJ databases">
        <title>The Genome Sequence of Plasmodium inui San Antonio 1.</title>
        <authorList>
            <consortium name="The Broad Institute Genome Sequencing Platform"/>
            <consortium name="The Broad Institute Genome Sequencing Center for Infectious Disease"/>
            <person name="Neafsey D."/>
            <person name="Cheeseman I."/>
            <person name="Volkman S."/>
            <person name="Adams J."/>
            <person name="Walker B."/>
            <person name="Young S.K."/>
            <person name="Zeng Q."/>
            <person name="Gargeya S."/>
            <person name="Fitzgerald M."/>
            <person name="Haas B."/>
            <person name="Abouelleil A."/>
            <person name="Alvarado L."/>
            <person name="Arachchi H.M."/>
            <person name="Berlin A.M."/>
            <person name="Chapman S.B."/>
            <person name="Dewar J."/>
            <person name="Goldberg J."/>
            <person name="Griggs A."/>
            <person name="Gujja S."/>
            <person name="Hansen M."/>
            <person name="Howarth C."/>
            <person name="Imamovic A."/>
            <person name="Larimer J."/>
            <person name="McCowan C."/>
            <person name="Murphy C."/>
            <person name="Neiman D."/>
            <person name="Pearson M."/>
            <person name="Priest M."/>
            <person name="Roberts A."/>
            <person name="Saif S."/>
            <person name="Shea T."/>
            <person name="Sisk P."/>
            <person name="Sykes S."/>
            <person name="Wortman J."/>
            <person name="Nusbaum C."/>
            <person name="Birren B."/>
        </authorList>
    </citation>
    <scope>NUCLEOTIDE SEQUENCE [LARGE SCALE GENOMIC DNA]</scope>
    <source>
        <strain evidence="3 4">San Antonio 1</strain>
    </source>
</reference>
<evidence type="ECO:0000313" key="3">
    <source>
        <dbReference type="EMBL" id="EUD66750.1"/>
    </source>
</evidence>
<feature type="region of interest" description="Disordered" evidence="1">
    <location>
        <begin position="89"/>
        <end position="113"/>
    </location>
</feature>
<feature type="transmembrane region" description="Helical" evidence="2">
    <location>
        <begin position="967"/>
        <end position="986"/>
    </location>
</feature>
<evidence type="ECO:0000256" key="2">
    <source>
        <dbReference type="SAM" id="Phobius"/>
    </source>
</evidence>
<feature type="transmembrane region" description="Helical" evidence="2">
    <location>
        <begin position="1023"/>
        <end position="1043"/>
    </location>
</feature>
<organism evidence="3 4">
    <name type="scientific">Plasmodium inui San Antonio 1</name>
    <dbReference type="NCBI Taxonomy" id="1237626"/>
    <lineage>
        <taxon>Eukaryota</taxon>
        <taxon>Sar</taxon>
        <taxon>Alveolata</taxon>
        <taxon>Apicomplexa</taxon>
        <taxon>Aconoidasida</taxon>
        <taxon>Haemosporida</taxon>
        <taxon>Plasmodiidae</taxon>
        <taxon>Plasmodium</taxon>
        <taxon>Plasmodium (Plasmodium)</taxon>
    </lineage>
</organism>
<name>W7A4S9_9APIC</name>
<dbReference type="OrthoDB" id="371137at2759"/>
<dbReference type="Proteomes" id="UP000030640">
    <property type="component" value="Unassembled WGS sequence"/>
</dbReference>
<evidence type="ECO:0000256" key="1">
    <source>
        <dbReference type="SAM" id="MobiDB-lite"/>
    </source>
</evidence>
<dbReference type="EMBL" id="KI965469">
    <property type="protein sequence ID" value="EUD66750.1"/>
    <property type="molecule type" value="Genomic_DNA"/>
</dbReference>
<feature type="compositionally biased region" description="Basic and acidic residues" evidence="1">
    <location>
        <begin position="89"/>
        <end position="102"/>
    </location>
</feature>
<dbReference type="VEuPathDB" id="PlasmoDB:C922_02735"/>
<dbReference type="RefSeq" id="XP_008816556.1">
    <property type="nucleotide sequence ID" value="XM_008818334.1"/>
</dbReference>
<keyword evidence="4" id="KW-1185">Reference proteome</keyword>
<protein>
    <submittedName>
        <fullName evidence="3">Uncharacterized protein</fullName>
    </submittedName>
</protein>
<proteinExistence type="predicted"/>
<accession>W7A4S9</accession>
<sequence>MIATACALYREVLGIKRGKKIHHYVFVYKRRSAARSFVGTAVGEGEARHGTSASQGEKKCLRHLVRLERELYALLKVSRWEDHLLSPSDRLRSGAASNRDKGSPQNAAPMEAPGELSIEVPVDAPVEATVEATVDSPVDASVDSPLQIPNRLNKSVRKLHKWTPLDSKRNSIIARTVEEKQIEEMLNRMYTLMSRTALSKVLQLSEQVSNKGLYKTILMKYLHKINRRDRRGVPRGGSISWREGTTNQLLSLFHMCADYYVRMQEDRSGDTRIHTCEGNQFEDTPNVCREVIAALAQALRKKLVRFKLREMNDLVTALLRLRMVDPFVVSEDTTNDLMERFSSRLFRVNCAVMEAGRGGTRSECAAVETGGGSKDRDAGHVVDEEGTPAVFSKGEAGRAPPSCAPPSGAINLGDLAKLLYQLVTIQKRRMSQKEDSSSDRFTKEQTNLVNAILAYSKNEIKNGTDVKNKLFWPSCTSLLYSLTVLYSKKWHTDCIEIYDHAVRTYDECFDVDLAELVSLHCYDFSNFGKEHWPEEEVKRTCLLRSISHFCNSKAISIRFVLSMKEQPAERHTFLSLEELIKLTYAVTFFYKKTESSEEEIRTKWSHRVRGVISSLLLLTDGLVERAVLDVLPVGRQNDTDEGNTRGRALLKRLSHLANVYYEHHIGDMKVLCAITVLISKCRDVDLVVLSNILNIFTKLDFSYDGYFVCFFFSNCLGKGYLGEEVLRACFFQPNGGRQPPLSDHTDERNAVQKEKEKKPMAFYIWRAFIKCVKRSVADKQKWKDLSPVNITKLVNGLMHFKCLDKQSIEVLTKIILAQYTRGEAVGIINGACRNGEEAYQRAAKVAHFNLVSLGSLLNYMSVTDDIQCYEAKIKLVKMIAEKVVNRENSFDARLLCSIYISYARLNIHDVGLFYLIRKRLKSSQLNDLNLLSMLSYMNKAGIYDEGLLRTCFNNAFTKWRNKTKQRLSYAVHLLFILTSISQTFLFDSFHKIMCCALEIISYLYSVCKDEEETEKRRKKKKKLSYNFFSMLLISLHTFYHFFLDIHLGGNAGRVLDSVNRDYLNMFHFFLCQHWESVEGMGATNSQIQRNVLTALRQVVSKDVCISYEYALRGTPYLVDMVLHRGGATCPTFFKFLPPRASINNWLIRSSSSHKTEMELTLGDSPHTATCNSPVLQYVPFKICFHSPAYKKGNEKSCPHKMQQ</sequence>
<keyword evidence="2" id="KW-0812">Transmembrane</keyword>
<dbReference type="GeneID" id="20038009"/>
<dbReference type="AlphaFoldDB" id="W7A4S9"/>
<keyword evidence="2" id="KW-0472">Membrane</keyword>